<dbReference type="InterPro" id="IPR001135">
    <property type="entry name" value="NADH_Q_OxRdtase_suD"/>
</dbReference>
<dbReference type="OrthoDB" id="9801496at2"/>
<keyword evidence="2" id="KW-0408">Iron</keyword>
<dbReference type="Pfam" id="PF00374">
    <property type="entry name" value="NiFeSe_Hases"/>
    <property type="match status" value="1"/>
</dbReference>
<accession>A0A173XHT5</accession>
<name>A0A173XHT5_9CLOT</name>
<feature type="binding site" evidence="2">
    <location>
        <position position="321"/>
    </location>
    <ligand>
        <name>Mg(2+)</name>
        <dbReference type="ChEBI" id="CHEBI:18420"/>
    </ligand>
</feature>
<proteinExistence type="predicted"/>
<keyword evidence="2" id="KW-0533">Nickel</keyword>
<protein>
    <submittedName>
        <fullName evidence="4">Ni,Fe-hydrogenase III large subunit</fullName>
    </submittedName>
</protein>
<evidence type="ECO:0000313" key="4">
    <source>
        <dbReference type="EMBL" id="CUN51249.1"/>
    </source>
</evidence>
<dbReference type="GO" id="GO:0016651">
    <property type="term" value="F:oxidoreductase activity, acting on NAD(P)H"/>
    <property type="evidence" value="ECO:0007669"/>
    <property type="project" value="InterPro"/>
</dbReference>
<gene>
    <name evidence="4" type="primary">hycE</name>
    <name evidence="4" type="ORF">ERS852470_00099</name>
</gene>
<feature type="domain" description="NADH-quinone oxidoreductase subunit D" evidence="3">
    <location>
        <begin position="286"/>
        <end position="360"/>
    </location>
</feature>
<dbReference type="RefSeq" id="WP_055274868.1">
    <property type="nucleotide sequence ID" value="NZ_CYZV01000001.1"/>
</dbReference>
<dbReference type="AlphaFoldDB" id="A0A173XHT5"/>
<keyword evidence="2" id="KW-0479">Metal-binding</keyword>
<dbReference type="Gene3D" id="1.10.645.10">
    <property type="entry name" value="Cytochrome-c3 Hydrogenase, chain B"/>
    <property type="match status" value="1"/>
</dbReference>
<keyword evidence="1" id="KW-0560">Oxidoreductase</keyword>
<dbReference type="GO" id="GO:0048038">
    <property type="term" value="F:quinone binding"/>
    <property type="evidence" value="ECO:0007669"/>
    <property type="project" value="InterPro"/>
</dbReference>
<reference evidence="4 5" key="1">
    <citation type="submission" date="2015-09" db="EMBL/GenBank/DDBJ databases">
        <authorList>
            <consortium name="Pathogen Informatics"/>
        </authorList>
    </citation>
    <scope>NUCLEOTIDE SEQUENCE [LARGE SCALE GENOMIC DNA]</scope>
    <source>
        <strain evidence="4 5">2789STDY5834855</strain>
    </source>
</reference>
<dbReference type="InterPro" id="IPR001501">
    <property type="entry name" value="Ni-dep_hyd_lsu"/>
</dbReference>
<dbReference type="InterPro" id="IPR029014">
    <property type="entry name" value="NiFe-Hase_large"/>
</dbReference>
<dbReference type="InterPro" id="IPR018194">
    <property type="entry name" value="Ni-dep_hyd_lsu_Ni_BS"/>
</dbReference>
<dbReference type="GO" id="GO:0051287">
    <property type="term" value="F:NAD binding"/>
    <property type="evidence" value="ECO:0007669"/>
    <property type="project" value="InterPro"/>
</dbReference>
<feature type="binding site" evidence="2">
    <location>
        <position position="44"/>
    </location>
    <ligand>
        <name>Mg(2+)</name>
        <dbReference type="ChEBI" id="CHEBI:18420"/>
    </ligand>
</feature>
<evidence type="ECO:0000256" key="2">
    <source>
        <dbReference type="PIRSR" id="PIRSR601501-1"/>
    </source>
</evidence>
<dbReference type="PANTHER" id="PTHR43485">
    <property type="entry name" value="HYDROGENASE-4 COMPONENT G"/>
    <property type="match status" value="1"/>
</dbReference>
<feature type="binding site" evidence="2">
    <location>
        <position position="63"/>
    </location>
    <ligand>
        <name>Ni(2+)</name>
        <dbReference type="ChEBI" id="CHEBI:49786"/>
    </ligand>
</feature>
<dbReference type="Pfam" id="PF00346">
    <property type="entry name" value="Complex1_49kDa"/>
    <property type="match status" value="2"/>
</dbReference>
<feature type="binding site" evidence="2">
    <location>
        <position position="354"/>
    </location>
    <ligand>
        <name>Ni(2+)</name>
        <dbReference type="ChEBI" id="CHEBI:49786"/>
    </ligand>
</feature>
<organism evidence="4 5">
    <name type="scientific">Clostridium disporicum</name>
    <dbReference type="NCBI Taxonomy" id="84024"/>
    <lineage>
        <taxon>Bacteria</taxon>
        <taxon>Bacillati</taxon>
        <taxon>Bacillota</taxon>
        <taxon>Clostridia</taxon>
        <taxon>Eubacteriales</taxon>
        <taxon>Clostridiaceae</taxon>
        <taxon>Clostridium</taxon>
    </lineage>
</organism>
<comment type="cofactor">
    <cofactor evidence="2">
        <name>Fe cation</name>
        <dbReference type="ChEBI" id="CHEBI:24875"/>
    </cofactor>
</comment>
<evidence type="ECO:0000313" key="5">
    <source>
        <dbReference type="Proteomes" id="UP000095558"/>
    </source>
</evidence>
<evidence type="ECO:0000259" key="3">
    <source>
        <dbReference type="Pfam" id="PF00346"/>
    </source>
</evidence>
<dbReference type="EMBL" id="CYZV01000001">
    <property type="protein sequence ID" value="CUN51249.1"/>
    <property type="molecule type" value="Genomic_DNA"/>
</dbReference>
<dbReference type="Proteomes" id="UP000095558">
    <property type="component" value="Unassembled WGS sequence"/>
</dbReference>
<comment type="cofactor">
    <cofactor evidence="2">
        <name>Ni(2+)</name>
        <dbReference type="ChEBI" id="CHEBI:49786"/>
    </cofactor>
</comment>
<keyword evidence="2" id="KW-0460">Magnesium</keyword>
<dbReference type="PROSITE" id="PS00507">
    <property type="entry name" value="NI_HGENASE_L_1"/>
    <property type="match status" value="1"/>
</dbReference>
<dbReference type="SUPFAM" id="SSF56762">
    <property type="entry name" value="HydB/Nqo4-like"/>
    <property type="match status" value="1"/>
</dbReference>
<dbReference type="PANTHER" id="PTHR43485:SF1">
    <property type="entry name" value="FORMATE HYDROGENLYASE SUBUNIT 5-RELATED"/>
    <property type="match status" value="1"/>
</dbReference>
<feature type="binding site" evidence="2">
    <location>
        <position position="357"/>
    </location>
    <ligand>
        <name>Fe cation</name>
        <dbReference type="ChEBI" id="CHEBI:24875"/>
    </ligand>
</feature>
<sequence>MSYILPLGPYHPALEEPVHVKLLTEGELIKDSEVFIGYNHRGIEKLTETRNFIQTITLVERVCGICSHSHAMTYCLAIEDIAGMEVPKRGQYIRVIMSELERLHSHYLWLGLAAHIIAFDSLFMMCFASREKIMDMLEVISGNRVNYAMNIIGGSRRDIDEDQKQTLIKMIAELRKEYKNIYNVYAKDSSIAARTKGVGVLSKDDALNYGACGPHGRASGVNFDVRKTMPYNSYEDFEFNVALANGGDVFSRAVVRLIEIEESLKIIEQALNKMPEGPINLGNKIPKVPAGEYMSVTEAPRGEVTYYVVTNGGQTNGRVNIHVPTFKNSMTVPVMLKNNTIADAGLIVASIDPCFSCLDR</sequence>
<dbReference type="InterPro" id="IPR052197">
    <property type="entry name" value="ComplexI_49kDa-like"/>
</dbReference>
<feature type="binding site" evidence="2">
    <location>
        <position position="66"/>
    </location>
    <ligand>
        <name>Ni(2+)</name>
        <dbReference type="ChEBI" id="CHEBI:49786"/>
    </ligand>
</feature>
<evidence type="ECO:0000256" key="1">
    <source>
        <dbReference type="ARBA" id="ARBA00023002"/>
    </source>
</evidence>
<feature type="binding site" evidence="2">
    <location>
        <position position="66"/>
    </location>
    <ligand>
        <name>Fe cation</name>
        <dbReference type="ChEBI" id="CHEBI:24875"/>
    </ligand>
</feature>
<feature type="domain" description="NADH-quinone oxidoreductase subunit D" evidence="3">
    <location>
        <begin position="121"/>
        <end position="281"/>
    </location>
</feature>
<dbReference type="GO" id="GO:0008901">
    <property type="term" value="F:ferredoxin hydrogenase activity"/>
    <property type="evidence" value="ECO:0007669"/>
    <property type="project" value="InterPro"/>
</dbReference>
<dbReference type="GO" id="GO:0016151">
    <property type="term" value="F:nickel cation binding"/>
    <property type="evidence" value="ECO:0007669"/>
    <property type="project" value="InterPro"/>
</dbReference>